<protein>
    <recommendedName>
        <fullName evidence="3 9">Mitochondrial fission 1 protein</fullName>
    </recommendedName>
</protein>
<evidence type="ECO:0000256" key="5">
    <source>
        <dbReference type="ARBA" id="ARBA00022787"/>
    </source>
</evidence>
<dbReference type="PANTHER" id="PTHR13247:SF0">
    <property type="entry name" value="MITOCHONDRIAL FISSION 1 PROTEIN"/>
    <property type="match status" value="1"/>
</dbReference>
<evidence type="ECO:0000313" key="11">
    <source>
        <dbReference type="EMBL" id="CDP37042.1"/>
    </source>
</evidence>
<evidence type="ECO:0000256" key="4">
    <source>
        <dbReference type="ARBA" id="ARBA00022692"/>
    </source>
</evidence>
<gene>
    <name evidence="11" type="ORF">GNLVRS02_ARAD1D02398g</name>
</gene>
<reference evidence="11" key="2">
    <citation type="submission" date="2014-06" db="EMBL/GenBank/DDBJ databases">
        <title>The complete genome of Blastobotrys (Arxula) adeninivorans LS3 - a yeast of biotechnological interest.</title>
        <authorList>
            <person name="Kunze G."/>
            <person name="Gaillardin C."/>
            <person name="Czernicka M."/>
            <person name="Durrens P."/>
            <person name="Martin T."/>
            <person name="Boer E."/>
            <person name="Gabaldon T."/>
            <person name="Cruz J."/>
            <person name="Talla E."/>
            <person name="Marck C."/>
            <person name="Goffeau A."/>
            <person name="Barbe V."/>
            <person name="Baret P."/>
            <person name="Baronian K."/>
            <person name="Beier S."/>
            <person name="Bleykasten C."/>
            <person name="Bode R."/>
            <person name="Casaregola S."/>
            <person name="Despons L."/>
            <person name="Fairhead C."/>
            <person name="Giersberg M."/>
            <person name="Gierski P."/>
            <person name="Hahnel U."/>
            <person name="Hartmann A."/>
            <person name="Jankowska D."/>
            <person name="Jubin C."/>
            <person name="Jung P."/>
            <person name="Lafontaine I."/>
            <person name="Leh-Louis V."/>
            <person name="Lemaire M."/>
            <person name="Marcet-Houben M."/>
            <person name="Mascher M."/>
            <person name="Morel G."/>
            <person name="Richard G.-F."/>
            <person name="Riechen J."/>
            <person name="Sacerdot C."/>
            <person name="Sarkar A."/>
            <person name="Savel G."/>
            <person name="Schacherer J."/>
            <person name="Sherman D."/>
            <person name="Straub M.-L."/>
            <person name="Stein N."/>
            <person name="Thierry A."/>
            <person name="Trautwein-Schult A."/>
            <person name="Westhof E."/>
            <person name="Worch S."/>
            <person name="Dujon B."/>
            <person name="Souciet J.-L."/>
            <person name="Wincker P."/>
            <person name="Scholz U."/>
            <person name="Neuveglise N."/>
        </authorList>
    </citation>
    <scope>NUCLEOTIDE SEQUENCE</scope>
    <source>
        <strain evidence="11">LS3</strain>
    </source>
</reference>
<dbReference type="GO" id="GO:0005778">
    <property type="term" value="C:peroxisomal membrane"/>
    <property type="evidence" value="ECO:0007669"/>
    <property type="project" value="TreeGrafter"/>
</dbReference>
<dbReference type="GO" id="GO:0000266">
    <property type="term" value="P:mitochondrial fission"/>
    <property type="evidence" value="ECO:0007669"/>
    <property type="project" value="UniProtKB-UniRule"/>
</dbReference>
<keyword evidence="8 9" id="KW-0472">Membrane</keyword>
<dbReference type="PIRSF" id="PIRSF008835">
    <property type="entry name" value="TPR_repeat_11_Fis1"/>
    <property type="match status" value="1"/>
</dbReference>
<evidence type="ECO:0000256" key="3">
    <source>
        <dbReference type="ARBA" id="ARBA00014314"/>
    </source>
</evidence>
<keyword evidence="4 10" id="KW-0812">Transmembrane</keyword>
<dbReference type="InterPro" id="IPR033745">
    <property type="entry name" value="Fis1_cytosol"/>
</dbReference>
<dbReference type="CDD" id="cd12212">
    <property type="entry name" value="Fis1"/>
    <property type="match status" value="1"/>
</dbReference>
<dbReference type="InterPro" id="IPR011990">
    <property type="entry name" value="TPR-like_helical_dom_sf"/>
</dbReference>
<feature type="transmembrane region" description="Helical" evidence="10">
    <location>
        <begin position="142"/>
        <end position="164"/>
    </location>
</feature>
<accession>A0A060TDS1</accession>
<dbReference type="Pfam" id="PF14853">
    <property type="entry name" value="Fis1_TPR_C"/>
    <property type="match status" value="1"/>
</dbReference>
<dbReference type="GO" id="GO:0000422">
    <property type="term" value="P:autophagy of mitochondrion"/>
    <property type="evidence" value="ECO:0007669"/>
    <property type="project" value="TreeGrafter"/>
</dbReference>
<dbReference type="InterPro" id="IPR016543">
    <property type="entry name" value="Fis1"/>
</dbReference>
<comment type="subcellular location">
    <subcellularLocation>
        <location evidence="1">Mitochondrion outer membrane</location>
        <topology evidence="1">Single-pass membrane protein</topology>
    </subcellularLocation>
</comment>
<dbReference type="AlphaFoldDB" id="A0A060TDS1"/>
<evidence type="ECO:0000256" key="1">
    <source>
        <dbReference type="ARBA" id="ARBA00004572"/>
    </source>
</evidence>
<organism evidence="11">
    <name type="scientific">Blastobotrys adeninivorans</name>
    <name type="common">Yeast</name>
    <name type="synonym">Arxula adeninivorans</name>
    <dbReference type="NCBI Taxonomy" id="409370"/>
    <lineage>
        <taxon>Eukaryota</taxon>
        <taxon>Fungi</taxon>
        <taxon>Dikarya</taxon>
        <taxon>Ascomycota</taxon>
        <taxon>Saccharomycotina</taxon>
        <taxon>Dipodascomycetes</taxon>
        <taxon>Dipodascales</taxon>
        <taxon>Trichomonascaceae</taxon>
        <taxon>Blastobotrys</taxon>
    </lineage>
</organism>
<proteinExistence type="inferred from homology"/>
<evidence type="ECO:0000256" key="6">
    <source>
        <dbReference type="ARBA" id="ARBA00022989"/>
    </source>
</evidence>
<sequence length="170" mass="18902">MGKEEYLPGKCDACCSPVLNSNKALSEVSVPLSDEELLVLRNQYNSEGQYVSLQTRFNYAWGLIKSRSVKDQQEGVKLLTEVFRDAPQRRRECLYYLSVGSFKLGDYTNARKYCDILLDIEPGNRQVVHLRQVIEDKLNKEGLVGIAIVGGALAVGAALVGALIRGGHRR</sequence>
<dbReference type="PhylomeDB" id="A0A060TDS1"/>
<keyword evidence="6 10" id="KW-1133">Transmembrane helix</keyword>
<evidence type="ECO:0000256" key="10">
    <source>
        <dbReference type="SAM" id="Phobius"/>
    </source>
</evidence>
<reference evidence="11" key="1">
    <citation type="submission" date="2014-02" db="EMBL/GenBank/DDBJ databases">
        <authorList>
            <person name="Genoscope - CEA"/>
        </authorList>
    </citation>
    <scope>NUCLEOTIDE SEQUENCE</scope>
    <source>
        <strain evidence="11">LS3</strain>
    </source>
</reference>
<dbReference type="Pfam" id="PF14852">
    <property type="entry name" value="Fis1_TPR_N"/>
    <property type="match status" value="1"/>
</dbReference>
<keyword evidence="7 9" id="KW-0496">Mitochondrion</keyword>
<dbReference type="EMBL" id="HG937694">
    <property type="protein sequence ID" value="CDP37042.1"/>
    <property type="molecule type" value="Genomic_DNA"/>
</dbReference>
<comment type="domain">
    <text evidence="9">The C-terminus is required for mitochondrial localization, while the N-terminus is necessary for mitochondrial fission.</text>
</comment>
<comment type="function">
    <text evidence="9">Has a role in mitochondrial fission.</text>
</comment>
<dbReference type="InterPro" id="IPR028058">
    <property type="entry name" value="Fis1_TPR_N"/>
</dbReference>
<evidence type="ECO:0000256" key="7">
    <source>
        <dbReference type="ARBA" id="ARBA00023128"/>
    </source>
</evidence>
<evidence type="ECO:0000256" key="8">
    <source>
        <dbReference type="ARBA" id="ARBA00023136"/>
    </source>
</evidence>
<dbReference type="SUPFAM" id="SSF48452">
    <property type="entry name" value="TPR-like"/>
    <property type="match status" value="1"/>
</dbReference>
<dbReference type="GO" id="GO:0016559">
    <property type="term" value="P:peroxisome fission"/>
    <property type="evidence" value="ECO:0007669"/>
    <property type="project" value="TreeGrafter"/>
</dbReference>
<dbReference type="InterPro" id="IPR028061">
    <property type="entry name" value="Fis1_TPR_C"/>
</dbReference>
<dbReference type="GO" id="GO:0005741">
    <property type="term" value="C:mitochondrial outer membrane"/>
    <property type="evidence" value="ECO:0007669"/>
    <property type="project" value="UniProtKB-SubCell"/>
</dbReference>
<dbReference type="Gene3D" id="1.25.40.10">
    <property type="entry name" value="Tetratricopeptide repeat domain"/>
    <property type="match status" value="1"/>
</dbReference>
<name>A0A060TDS1_BLAAD</name>
<comment type="similarity">
    <text evidence="2 9">Belongs to the FIS1 family.</text>
</comment>
<evidence type="ECO:0000256" key="9">
    <source>
        <dbReference type="PIRNR" id="PIRNR008835"/>
    </source>
</evidence>
<keyword evidence="5 9" id="KW-1000">Mitochondrion outer membrane</keyword>
<dbReference type="PANTHER" id="PTHR13247">
    <property type="entry name" value="TETRATRICOPEPTIDE REPEAT PROTEIN 11 TPR REPEAT PROTEIN 11"/>
    <property type="match status" value="1"/>
</dbReference>
<evidence type="ECO:0000256" key="2">
    <source>
        <dbReference type="ARBA" id="ARBA00008937"/>
    </source>
</evidence>